<feature type="domain" description="HIG1" evidence="5">
    <location>
        <begin position="101"/>
        <end position="193"/>
    </location>
</feature>
<dbReference type="PANTHER" id="PTHR28018">
    <property type="entry name" value="RESPIRATORY SUPERCOMPLEX FACTOR 2, MITOCHONDRIAL"/>
    <property type="match status" value="1"/>
</dbReference>
<reference evidence="7" key="1">
    <citation type="journal article" date="2010" name="Genome Biol.">
        <title>Genome sequence of the necrotrophic plant pathogen Pythium ultimum reveals original pathogenicity mechanisms and effector repertoire.</title>
        <authorList>
            <person name="Levesque C.A."/>
            <person name="Brouwer H."/>
            <person name="Cano L."/>
            <person name="Hamilton J.P."/>
            <person name="Holt C."/>
            <person name="Huitema E."/>
            <person name="Raffaele S."/>
            <person name="Robideau G.P."/>
            <person name="Thines M."/>
            <person name="Win J."/>
            <person name="Zerillo M.M."/>
            <person name="Beakes G.W."/>
            <person name="Boore J.L."/>
            <person name="Busam D."/>
            <person name="Dumas B."/>
            <person name="Ferriera S."/>
            <person name="Fuerstenberg S.I."/>
            <person name="Gachon C.M."/>
            <person name="Gaulin E."/>
            <person name="Govers F."/>
            <person name="Grenville-Briggs L."/>
            <person name="Horner N."/>
            <person name="Hostetler J."/>
            <person name="Jiang R.H."/>
            <person name="Johnson J."/>
            <person name="Krajaejun T."/>
            <person name="Lin H."/>
            <person name="Meijer H.J."/>
            <person name="Moore B."/>
            <person name="Morris P."/>
            <person name="Phuntmart V."/>
            <person name="Puiu D."/>
            <person name="Shetty J."/>
            <person name="Stajich J.E."/>
            <person name="Tripathy S."/>
            <person name="Wawra S."/>
            <person name="van West P."/>
            <person name="Whitty B.R."/>
            <person name="Coutinho P.M."/>
            <person name="Henrissat B."/>
            <person name="Martin F."/>
            <person name="Thomas P.D."/>
            <person name="Tyler B.M."/>
            <person name="De Vries R.P."/>
            <person name="Kamoun S."/>
            <person name="Yandell M."/>
            <person name="Tisserat N."/>
            <person name="Buell C.R."/>
        </authorList>
    </citation>
    <scope>NUCLEOTIDE SEQUENCE</scope>
    <source>
        <strain evidence="7">DAOM:BR144</strain>
    </source>
</reference>
<keyword evidence="3" id="KW-1133">Transmembrane helix</keyword>
<sequence length="195" mass="21509">MSTSGAVSSAPTSTLEPHAARDIITWHAYTNGLKTGAKFGGAAAAAVLAANHYSPTFRKRLGISGKWALVVSSFLGSFTITSEKLMLAGTRNPQKYLDSIDPNYIEEKINERRTLKWYQNAANHVYDYPYRTLATVGVPLVGGIYAYQRTNKAIQASQQIMHTRIYGQGAVVVLLLSSMAFHDYMAKRGRFEPEE</sequence>
<evidence type="ECO:0000256" key="2">
    <source>
        <dbReference type="ARBA" id="ARBA00022692"/>
    </source>
</evidence>
<dbReference type="OMA" id="ARNPEMY"/>
<evidence type="ECO:0000313" key="6">
    <source>
        <dbReference type="EnsemblProtists" id="PYU1_T014488"/>
    </source>
</evidence>
<dbReference type="AlphaFoldDB" id="K3XB89"/>
<keyword evidence="7" id="KW-1185">Reference proteome</keyword>
<dbReference type="InterPro" id="IPR007667">
    <property type="entry name" value="Hypoxia_induced_domain"/>
</dbReference>
<evidence type="ECO:0000256" key="3">
    <source>
        <dbReference type="ARBA" id="ARBA00022989"/>
    </source>
</evidence>
<dbReference type="InParanoid" id="K3XB89"/>
<organism evidence="6 7">
    <name type="scientific">Globisporangium ultimum (strain ATCC 200006 / CBS 805.95 / DAOM BR144)</name>
    <name type="common">Pythium ultimum</name>
    <dbReference type="NCBI Taxonomy" id="431595"/>
    <lineage>
        <taxon>Eukaryota</taxon>
        <taxon>Sar</taxon>
        <taxon>Stramenopiles</taxon>
        <taxon>Oomycota</taxon>
        <taxon>Peronosporomycetes</taxon>
        <taxon>Pythiales</taxon>
        <taxon>Pythiaceae</taxon>
        <taxon>Globisporangium</taxon>
    </lineage>
</organism>
<dbReference type="EnsemblProtists" id="PYU1_T014488">
    <property type="protein sequence ID" value="PYU1_T014488"/>
    <property type="gene ID" value="PYU1_G014457"/>
</dbReference>
<reference evidence="7" key="2">
    <citation type="submission" date="2010-04" db="EMBL/GenBank/DDBJ databases">
        <authorList>
            <person name="Buell R."/>
            <person name="Hamilton J."/>
            <person name="Hostetler J."/>
        </authorList>
    </citation>
    <scope>NUCLEOTIDE SEQUENCE [LARGE SCALE GENOMIC DNA]</scope>
    <source>
        <strain evidence="7">DAOM:BR144</strain>
    </source>
</reference>
<dbReference type="HOGENOM" id="CLU_092985_0_0_1"/>
<keyword evidence="4" id="KW-0472">Membrane</keyword>
<comment type="subcellular location">
    <subcellularLocation>
        <location evidence="1">Mitochondrion</location>
    </subcellularLocation>
</comment>
<dbReference type="Gene3D" id="6.10.140.1320">
    <property type="match status" value="1"/>
</dbReference>
<protein>
    <recommendedName>
        <fullName evidence="5">HIG1 domain-containing protein</fullName>
    </recommendedName>
</protein>
<dbReference type="PROSITE" id="PS51503">
    <property type="entry name" value="HIG1"/>
    <property type="match status" value="1"/>
</dbReference>
<evidence type="ECO:0000259" key="5">
    <source>
        <dbReference type="PROSITE" id="PS51503"/>
    </source>
</evidence>
<dbReference type="VEuPathDB" id="FungiDB:PYU1_G014457"/>
<evidence type="ECO:0000313" key="7">
    <source>
        <dbReference type="Proteomes" id="UP000019132"/>
    </source>
</evidence>
<dbReference type="Proteomes" id="UP000019132">
    <property type="component" value="Unassembled WGS sequence"/>
</dbReference>
<evidence type="ECO:0000256" key="1">
    <source>
        <dbReference type="ARBA" id="ARBA00004173"/>
    </source>
</evidence>
<proteinExistence type="predicted"/>
<reference evidence="6" key="3">
    <citation type="submission" date="2015-02" db="UniProtKB">
        <authorList>
            <consortium name="EnsemblProtists"/>
        </authorList>
    </citation>
    <scope>IDENTIFICATION</scope>
    <source>
        <strain evidence="6">DAOM BR144</strain>
    </source>
</reference>
<keyword evidence="2" id="KW-0812">Transmembrane</keyword>
<dbReference type="GO" id="GO:0033617">
    <property type="term" value="P:mitochondrial respiratory chain complex IV assembly"/>
    <property type="evidence" value="ECO:0007669"/>
    <property type="project" value="TreeGrafter"/>
</dbReference>
<dbReference type="PANTHER" id="PTHR28018:SF3">
    <property type="entry name" value="RESPIRATORY SUPERCOMPLEX FACTOR 2, MITOCHONDRIAL"/>
    <property type="match status" value="1"/>
</dbReference>
<dbReference type="InterPro" id="IPR040153">
    <property type="entry name" value="Rcf2"/>
</dbReference>
<dbReference type="EMBL" id="GL376575">
    <property type="status" value="NOT_ANNOTATED_CDS"/>
    <property type="molecule type" value="Genomic_DNA"/>
</dbReference>
<accession>K3XB89</accession>
<dbReference type="GO" id="GO:0005739">
    <property type="term" value="C:mitochondrion"/>
    <property type="evidence" value="ECO:0007669"/>
    <property type="project" value="UniProtKB-SubCell"/>
</dbReference>
<dbReference type="Pfam" id="PF04588">
    <property type="entry name" value="HIG_1_N"/>
    <property type="match status" value="1"/>
</dbReference>
<name>K3XB89_GLOUD</name>
<dbReference type="eggNOG" id="ENOG502S0YR">
    <property type="taxonomic scope" value="Eukaryota"/>
</dbReference>
<evidence type="ECO:0000256" key="4">
    <source>
        <dbReference type="ARBA" id="ARBA00023136"/>
    </source>
</evidence>